<sequence>MMKMAIVMMNCVKDNDAYDNDDGDGYDNDEDSFHNDNTANDHRNVGNMIRKATNITSMAAIKAQTNHILLYYSILIPPQRGQTNE</sequence>
<proteinExistence type="predicted"/>
<dbReference type="Proteomes" id="UP000735302">
    <property type="component" value="Unassembled WGS sequence"/>
</dbReference>
<comment type="caution">
    <text evidence="2">The sequence shown here is derived from an EMBL/GenBank/DDBJ whole genome shotgun (WGS) entry which is preliminary data.</text>
</comment>
<evidence type="ECO:0000313" key="2">
    <source>
        <dbReference type="EMBL" id="GFN95099.1"/>
    </source>
</evidence>
<feature type="compositionally biased region" description="Basic and acidic residues" evidence="1">
    <location>
        <begin position="31"/>
        <end position="43"/>
    </location>
</feature>
<accession>A0AAV3ZIZ7</accession>
<dbReference type="EMBL" id="BLXT01002484">
    <property type="protein sequence ID" value="GFN95099.1"/>
    <property type="molecule type" value="Genomic_DNA"/>
</dbReference>
<evidence type="ECO:0000256" key="1">
    <source>
        <dbReference type="SAM" id="MobiDB-lite"/>
    </source>
</evidence>
<protein>
    <submittedName>
        <fullName evidence="2">Uncharacterized protein</fullName>
    </submittedName>
</protein>
<organism evidence="2 3">
    <name type="scientific">Plakobranchus ocellatus</name>
    <dbReference type="NCBI Taxonomy" id="259542"/>
    <lineage>
        <taxon>Eukaryota</taxon>
        <taxon>Metazoa</taxon>
        <taxon>Spiralia</taxon>
        <taxon>Lophotrochozoa</taxon>
        <taxon>Mollusca</taxon>
        <taxon>Gastropoda</taxon>
        <taxon>Heterobranchia</taxon>
        <taxon>Euthyneura</taxon>
        <taxon>Panpulmonata</taxon>
        <taxon>Sacoglossa</taxon>
        <taxon>Placobranchoidea</taxon>
        <taxon>Plakobranchidae</taxon>
        <taxon>Plakobranchus</taxon>
    </lineage>
</organism>
<gene>
    <name evidence="2" type="ORF">PoB_002160500</name>
</gene>
<feature type="compositionally biased region" description="Acidic residues" evidence="1">
    <location>
        <begin position="18"/>
        <end position="30"/>
    </location>
</feature>
<keyword evidence="3" id="KW-1185">Reference proteome</keyword>
<evidence type="ECO:0000313" key="3">
    <source>
        <dbReference type="Proteomes" id="UP000735302"/>
    </source>
</evidence>
<dbReference type="AlphaFoldDB" id="A0AAV3ZIZ7"/>
<reference evidence="2 3" key="1">
    <citation type="journal article" date="2021" name="Elife">
        <title>Chloroplast acquisition without the gene transfer in kleptoplastic sea slugs, Plakobranchus ocellatus.</title>
        <authorList>
            <person name="Maeda T."/>
            <person name="Takahashi S."/>
            <person name="Yoshida T."/>
            <person name="Shimamura S."/>
            <person name="Takaki Y."/>
            <person name="Nagai Y."/>
            <person name="Toyoda A."/>
            <person name="Suzuki Y."/>
            <person name="Arimoto A."/>
            <person name="Ishii H."/>
            <person name="Satoh N."/>
            <person name="Nishiyama T."/>
            <person name="Hasebe M."/>
            <person name="Maruyama T."/>
            <person name="Minagawa J."/>
            <person name="Obokata J."/>
            <person name="Shigenobu S."/>
        </authorList>
    </citation>
    <scope>NUCLEOTIDE SEQUENCE [LARGE SCALE GENOMIC DNA]</scope>
</reference>
<name>A0AAV3ZIZ7_9GAST</name>
<feature type="region of interest" description="Disordered" evidence="1">
    <location>
        <begin position="18"/>
        <end position="43"/>
    </location>
</feature>